<reference evidence="3" key="1">
    <citation type="submission" date="2018-12" db="EMBL/GenBank/DDBJ databases">
        <title>Tengunoibacter tsumagoiensis gen. nov., sp. nov., Dictyobacter kobayashii sp. nov., D. alpinus sp. nov., and D. joshuensis sp. nov. and description of Dictyobacteraceae fam. nov. within the order Ktedonobacterales isolated from Tengu-no-mugimeshi.</title>
        <authorList>
            <person name="Wang C.M."/>
            <person name="Zheng Y."/>
            <person name="Sakai Y."/>
            <person name="Toyoda A."/>
            <person name="Minakuchi Y."/>
            <person name="Abe K."/>
            <person name="Yokota A."/>
            <person name="Yabe S."/>
        </authorList>
    </citation>
    <scope>NUCLEOTIDE SEQUENCE [LARGE SCALE GENOMIC DNA]</scope>
    <source>
        <strain evidence="3">Uno11</strain>
    </source>
</reference>
<feature type="transmembrane region" description="Helical" evidence="1">
    <location>
        <begin position="304"/>
        <end position="324"/>
    </location>
</feature>
<dbReference type="EMBL" id="BIFS01000001">
    <property type="protein sequence ID" value="GCE20792.1"/>
    <property type="molecule type" value="Genomic_DNA"/>
</dbReference>
<dbReference type="AlphaFoldDB" id="A0A402ANX6"/>
<dbReference type="PANTHER" id="PTHR37305:SF1">
    <property type="entry name" value="MEMBRANE PROTEIN"/>
    <property type="match status" value="1"/>
</dbReference>
<feature type="transmembrane region" description="Helical" evidence="1">
    <location>
        <begin position="519"/>
        <end position="543"/>
    </location>
</feature>
<organism evidence="2 3">
    <name type="scientific">Dictyobacter kobayashii</name>
    <dbReference type="NCBI Taxonomy" id="2014872"/>
    <lineage>
        <taxon>Bacteria</taxon>
        <taxon>Bacillati</taxon>
        <taxon>Chloroflexota</taxon>
        <taxon>Ktedonobacteria</taxon>
        <taxon>Ktedonobacterales</taxon>
        <taxon>Dictyobacteraceae</taxon>
        <taxon>Dictyobacter</taxon>
    </lineage>
</organism>
<keyword evidence="1" id="KW-0472">Membrane</keyword>
<name>A0A402ANX6_9CHLR</name>
<dbReference type="PANTHER" id="PTHR37305">
    <property type="entry name" value="INTEGRAL MEMBRANE PROTEIN-RELATED"/>
    <property type="match status" value="1"/>
</dbReference>
<gene>
    <name evidence="2" type="ORF">KDK_45920</name>
</gene>
<protein>
    <recommendedName>
        <fullName evidence="4">ABC transporter permease</fullName>
    </recommendedName>
</protein>
<keyword evidence="3" id="KW-1185">Reference proteome</keyword>
<feature type="transmembrane region" description="Helical" evidence="1">
    <location>
        <begin position="237"/>
        <end position="259"/>
    </location>
</feature>
<feature type="transmembrane region" description="Helical" evidence="1">
    <location>
        <begin position="478"/>
        <end position="499"/>
    </location>
</feature>
<dbReference type="Proteomes" id="UP000287188">
    <property type="component" value="Unassembled WGS sequence"/>
</dbReference>
<evidence type="ECO:0000313" key="3">
    <source>
        <dbReference type="Proteomes" id="UP000287188"/>
    </source>
</evidence>
<dbReference type="GO" id="GO:0140359">
    <property type="term" value="F:ABC-type transporter activity"/>
    <property type="evidence" value="ECO:0007669"/>
    <property type="project" value="InterPro"/>
</dbReference>
<feature type="transmembrane region" description="Helical" evidence="1">
    <location>
        <begin position="445"/>
        <end position="466"/>
    </location>
</feature>
<feature type="transmembrane region" description="Helical" evidence="1">
    <location>
        <begin position="122"/>
        <end position="144"/>
    </location>
</feature>
<dbReference type="Pfam" id="PF12679">
    <property type="entry name" value="ABC2_membrane_2"/>
    <property type="match status" value="2"/>
</dbReference>
<feature type="transmembrane region" description="Helical" evidence="1">
    <location>
        <begin position="189"/>
        <end position="208"/>
    </location>
</feature>
<evidence type="ECO:0000313" key="2">
    <source>
        <dbReference type="EMBL" id="GCE20792.1"/>
    </source>
</evidence>
<feature type="transmembrane region" description="Helical" evidence="1">
    <location>
        <begin position="411"/>
        <end position="433"/>
    </location>
</feature>
<proteinExistence type="predicted"/>
<dbReference type="GO" id="GO:0005886">
    <property type="term" value="C:plasma membrane"/>
    <property type="evidence" value="ECO:0007669"/>
    <property type="project" value="UniProtKB-SubCell"/>
</dbReference>
<keyword evidence="1" id="KW-1133">Transmembrane helix</keyword>
<sequence length="549" mass="58849">MWFNSVYLKTLREVRIAILGWGVGMGLLLYAVLAAVPGLIATPAAKASLISLAGSFAWLAEPVALDTPGGYATWKYGLTILILAIWPLMAGSRMLRGEEERGAMDALLSLPRGRGRIALEKLAAIWTALLLMGLIIALLAMAGGKSANASFGLGDALLFSLNLVLICGFFGSLALLLSQFTLERRTASGLTGGLLLIFVVLDMVHRVFSNTDWISRLSPVYYYNLNKPLVPGYSVNVGALLGLVALNILLSGAAIWLFVRRDVGSTVALPRLLEQKTQVAQPVRALPVNDWSLRSIYTRGLRMVAIPTFWWTLGIAGFAAWMVVVTKQAETALSTLYQSSPLLKVFITKVGGSDLATNATMLSALYVLLPVILMAFTVTQANNWSADEEEGRLELVLSTPQPRLQVLLGRFAALTTATVFIGVITLAATAIASAATGLKLDGGNLAAATLSIIPLGLLVAALGYLLSGWLRTALDTGILSFLLVIWFFISFVGPGLNWSDAVLRLSAIYYYGTPLLHGLPLLDTISILVVGILALTLASMRFVRKDIGR</sequence>
<feature type="transmembrane region" description="Helical" evidence="1">
    <location>
        <begin position="359"/>
        <end position="378"/>
    </location>
</feature>
<comment type="caution">
    <text evidence="2">The sequence shown here is derived from an EMBL/GenBank/DDBJ whole genome shotgun (WGS) entry which is preliminary data.</text>
</comment>
<feature type="transmembrane region" description="Helical" evidence="1">
    <location>
        <begin position="16"/>
        <end position="40"/>
    </location>
</feature>
<feature type="transmembrane region" description="Helical" evidence="1">
    <location>
        <begin position="71"/>
        <end position="91"/>
    </location>
</feature>
<dbReference type="RefSeq" id="WP_161977570.1">
    <property type="nucleotide sequence ID" value="NZ_BIFS01000001.1"/>
</dbReference>
<evidence type="ECO:0000256" key="1">
    <source>
        <dbReference type="SAM" id="Phobius"/>
    </source>
</evidence>
<evidence type="ECO:0008006" key="4">
    <source>
        <dbReference type="Google" id="ProtNLM"/>
    </source>
</evidence>
<feature type="transmembrane region" description="Helical" evidence="1">
    <location>
        <begin position="156"/>
        <end position="177"/>
    </location>
</feature>
<keyword evidence="1" id="KW-0812">Transmembrane</keyword>
<accession>A0A402ANX6</accession>